<dbReference type="AlphaFoldDB" id="A0A0M3HTC5"/>
<organism evidence="1 2">
    <name type="scientific">Ascaris lumbricoides</name>
    <name type="common">Giant roundworm</name>
    <dbReference type="NCBI Taxonomy" id="6252"/>
    <lineage>
        <taxon>Eukaryota</taxon>
        <taxon>Metazoa</taxon>
        <taxon>Ecdysozoa</taxon>
        <taxon>Nematoda</taxon>
        <taxon>Chromadorea</taxon>
        <taxon>Rhabditida</taxon>
        <taxon>Spirurina</taxon>
        <taxon>Ascaridomorpha</taxon>
        <taxon>Ascaridoidea</taxon>
        <taxon>Ascarididae</taxon>
        <taxon>Ascaris</taxon>
    </lineage>
</organism>
<dbReference type="WBParaSite" id="ALUE_0000587701-mRNA-1">
    <property type="protein sequence ID" value="ALUE_0000587701-mRNA-1"/>
    <property type="gene ID" value="ALUE_0000587701"/>
</dbReference>
<sequence length="85" mass="9526">MRIYKNAKGMIIVTVAKLHLPHPGNPTNCARSSLNVPQTKLRATARLQQEIDASRRQKACDCEQHANHNLRIRLVGSIEHYAGVD</sequence>
<protein>
    <submittedName>
        <fullName evidence="2">DUF1540 domain-containing protein</fullName>
    </submittedName>
</protein>
<evidence type="ECO:0000313" key="2">
    <source>
        <dbReference type="WBParaSite" id="ALUE_0000587701-mRNA-1"/>
    </source>
</evidence>
<name>A0A0M3HTC5_ASCLU</name>
<evidence type="ECO:0000313" key="1">
    <source>
        <dbReference type="Proteomes" id="UP000036681"/>
    </source>
</evidence>
<dbReference type="Proteomes" id="UP000036681">
    <property type="component" value="Unplaced"/>
</dbReference>
<proteinExistence type="predicted"/>
<accession>A0A0M3HTC5</accession>
<keyword evidence="1" id="KW-1185">Reference proteome</keyword>
<reference evidence="2" key="1">
    <citation type="submission" date="2017-02" db="UniProtKB">
        <authorList>
            <consortium name="WormBaseParasite"/>
        </authorList>
    </citation>
    <scope>IDENTIFICATION</scope>
</reference>